<dbReference type="Proteomes" id="UP001060085">
    <property type="component" value="Linkage Group LG06"/>
</dbReference>
<reference evidence="2" key="1">
    <citation type="journal article" date="2023" name="Nat. Plants">
        <title>Single-cell RNA sequencing provides a high-resolution roadmap for understanding the multicellular compartmentation of specialized metabolism.</title>
        <authorList>
            <person name="Sun S."/>
            <person name="Shen X."/>
            <person name="Li Y."/>
            <person name="Li Y."/>
            <person name="Wang S."/>
            <person name="Li R."/>
            <person name="Zhang H."/>
            <person name="Shen G."/>
            <person name="Guo B."/>
            <person name="Wei J."/>
            <person name="Xu J."/>
            <person name="St-Pierre B."/>
            <person name="Chen S."/>
            <person name="Sun C."/>
        </authorList>
    </citation>
    <scope>NUCLEOTIDE SEQUENCE [LARGE SCALE GENOMIC DNA]</scope>
</reference>
<sequence>MSAHNPYPFHEGGFQERPQARGGKRGGQYGRGYYRPHEEVPRHEAWREDNFFEDFGEDPNVGDRALDKIKWKVPSFKGEMENLFMVRNYSDIVKVKLSIAEFSGYRIDLSKTNLPFSRSVVPKPQASTYKSWPKKEDTPKVAFKDHSKPKVEEKERLMANPTRYFTCNGVGHIAINCPPKKTLIFNDELNGWIERGEDDCCRDFSN</sequence>
<organism evidence="1 2">
    <name type="scientific">Catharanthus roseus</name>
    <name type="common">Madagascar periwinkle</name>
    <name type="synonym">Vinca rosea</name>
    <dbReference type="NCBI Taxonomy" id="4058"/>
    <lineage>
        <taxon>Eukaryota</taxon>
        <taxon>Viridiplantae</taxon>
        <taxon>Streptophyta</taxon>
        <taxon>Embryophyta</taxon>
        <taxon>Tracheophyta</taxon>
        <taxon>Spermatophyta</taxon>
        <taxon>Magnoliopsida</taxon>
        <taxon>eudicotyledons</taxon>
        <taxon>Gunneridae</taxon>
        <taxon>Pentapetalae</taxon>
        <taxon>asterids</taxon>
        <taxon>lamiids</taxon>
        <taxon>Gentianales</taxon>
        <taxon>Apocynaceae</taxon>
        <taxon>Rauvolfioideae</taxon>
        <taxon>Vinceae</taxon>
        <taxon>Catharanthinae</taxon>
        <taxon>Catharanthus</taxon>
    </lineage>
</organism>
<dbReference type="EMBL" id="CM044706">
    <property type="protein sequence ID" value="KAI5658041.1"/>
    <property type="molecule type" value="Genomic_DNA"/>
</dbReference>
<keyword evidence="2" id="KW-1185">Reference proteome</keyword>
<accession>A0ACC0ABT1</accession>
<comment type="caution">
    <text evidence="1">The sequence shown here is derived from an EMBL/GenBank/DDBJ whole genome shotgun (WGS) entry which is preliminary data.</text>
</comment>
<gene>
    <name evidence="1" type="ORF">M9H77_26834</name>
</gene>
<proteinExistence type="predicted"/>
<evidence type="ECO:0000313" key="2">
    <source>
        <dbReference type="Proteomes" id="UP001060085"/>
    </source>
</evidence>
<protein>
    <submittedName>
        <fullName evidence="1">Uncharacterized protein</fullName>
    </submittedName>
</protein>
<evidence type="ECO:0000313" key="1">
    <source>
        <dbReference type="EMBL" id="KAI5658041.1"/>
    </source>
</evidence>
<name>A0ACC0ABT1_CATRO</name>